<evidence type="ECO:0000313" key="2">
    <source>
        <dbReference type="Proteomes" id="UP001215151"/>
    </source>
</evidence>
<proteinExistence type="predicted"/>
<dbReference type="AlphaFoldDB" id="A0AAD7TF37"/>
<keyword evidence="2" id="KW-1185">Reference proteome</keyword>
<accession>A0AAD7TF37</accession>
<name>A0AAD7TF37_9APHY</name>
<organism evidence="1 2">
    <name type="scientific">Trametes cubensis</name>
    <dbReference type="NCBI Taxonomy" id="1111947"/>
    <lineage>
        <taxon>Eukaryota</taxon>
        <taxon>Fungi</taxon>
        <taxon>Dikarya</taxon>
        <taxon>Basidiomycota</taxon>
        <taxon>Agaricomycotina</taxon>
        <taxon>Agaricomycetes</taxon>
        <taxon>Polyporales</taxon>
        <taxon>Polyporaceae</taxon>
        <taxon>Trametes</taxon>
    </lineage>
</organism>
<reference evidence="1" key="1">
    <citation type="submission" date="2022-11" db="EMBL/GenBank/DDBJ databases">
        <title>Genome Sequence of Cubamyces cubensis.</title>
        <authorList>
            <person name="Buettner E."/>
        </authorList>
    </citation>
    <scope>NUCLEOTIDE SEQUENCE</scope>
    <source>
        <strain evidence="1">MPL-01</strain>
    </source>
</reference>
<comment type="caution">
    <text evidence="1">The sequence shown here is derived from an EMBL/GenBank/DDBJ whole genome shotgun (WGS) entry which is preliminary data.</text>
</comment>
<protein>
    <submittedName>
        <fullName evidence="1">Uncharacterized protein</fullName>
    </submittedName>
</protein>
<gene>
    <name evidence="1" type="ORF">ONZ51_g12994</name>
</gene>
<dbReference type="EMBL" id="JAPEVG010000956">
    <property type="protein sequence ID" value="KAJ8454489.1"/>
    <property type="molecule type" value="Genomic_DNA"/>
</dbReference>
<sequence length="339" mass="37919">MSNVASIPADIWSLILPLACTDGGRMRTGKSLALTSSFFYVQAYHFRFYSLAFDKLVQIESFLAYARRQPRDFPPRITHLHISYTDHPSSRSPWSWRTIAQIADLDVRFRRAFDSLLRLAAPNLQTLCVAEDWTPVIIQCSLPRLTELTWMGSTFLPGANTPPSSDSRFARTDNEADEDNIHIFPALERIHIVLSTLSRPISSTLLRPLEVAAHTLTHARISNVDSAAQGMKMVDTLIPNDHIEQSPFATFIGLFPSLVLPALCHVAIQYTLRGENKPEAGGPQSFVSASFDAHDGKTALWKGKTVGIIASNSTDFIVVHTEINWVTMNFNTLIQWLKQ</sequence>
<evidence type="ECO:0000313" key="1">
    <source>
        <dbReference type="EMBL" id="KAJ8454489.1"/>
    </source>
</evidence>
<dbReference type="Proteomes" id="UP001215151">
    <property type="component" value="Unassembled WGS sequence"/>
</dbReference>